<proteinExistence type="predicted"/>
<feature type="transmembrane region" description="Helical" evidence="3">
    <location>
        <begin position="211"/>
        <end position="234"/>
    </location>
</feature>
<keyword evidence="3" id="KW-0812">Transmembrane</keyword>
<dbReference type="WBParaSite" id="Pan_g7224.t1">
    <property type="protein sequence ID" value="Pan_g7224.t1"/>
    <property type="gene ID" value="Pan_g7224"/>
</dbReference>
<keyword evidence="4" id="KW-1185">Reference proteome</keyword>
<protein>
    <submittedName>
        <fullName evidence="5">ULP_PROTEASE domain-containing protein</fullName>
    </submittedName>
</protein>
<dbReference type="AlphaFoldDB" id="A0A7E4W533"/>
<name>A0A7E4W533_PANRE</name>
<feature type="region of interest" description="Disordered" evidence="2">
    <location>
        <begin position="1151"/>
        <end position="1202"/>
    </location>
</feature>
<evidence type="ECO:0000256" key="1">
    <source>
        <dbReference type="SAM" id="Coils"/>
    </source>
</evidence>
<dbReference type="Proteomes" id="UP000492821">
    <property type="component" value="Unassembled WGS sequence"/>
</dbReference>
<dbReference type="PANTHER" id="PTHR31424:SF3">
    <property type="entry name" value="RING-TYPE DOMAIN-CONTAINING PROTEIN"/>
    <property type="match status" value="1"/>
</dbReference>
<evidence type="ECO:0000256" key="3">
    <source>
        <dbReference type="SAM" id="Phobius"/>
    </source>
</evidence>
<feature type="coiled-coil region" evidence="1">
    <location>
        <begin position="925"/>
        <end position="959"/>
    </location>
</feature>
<evidence type="ECO:0000313" key="5">
    <source>
        <dbReference type="WBParaSite" id="Pan_g7224.t1"/>
    </source>
</evidence>
<feature type="compositionally biased region" description="Basic and acidic residues" evidence="2">
    <location>
        <begin position="295"/>
        <end position="304"/>
    </location>
</feature>
<dbReference type="PANTHER" id="PTHR31424">
    <property type="entry name" value="PROTEIN CBG23806"/>
    <property type="match status" value="1"/>
</dbReference>
<accession>A0A7E4W533</accession>
<reference evidence="4" key="1">
    <citation type="journal article" date="2013" name="Genetics">
        <title>The draft genome and transcriptome of Panagrellus redivivus are shaped by the harsh demands of a free-living lifestyle.</title>
        <authorList>
            <person name="Srinivasan J."/>
            <person name="Dillman A.R."/>
            <person name="Macchietto M.G."/>
            <person name="Heikkinen L."/>
            <person name="Lakso M."/>
            <person name="Fracchia K.M."/>
            <person name="Antoshechkin I."/>
            <person name="Mortazavi A."/>
            <person name="Wong G."/>
            <person name="Sternberg P.W."/>
        </authorList>
    </citation>
    <scope>NUCLEOTIDE SEQUENCE [LARGE SCALE GENOMIC DNA]</scope>
    <source>
        <strain evidence="4">MT8872</strain>
    </source>
</reference>
<feature type="compositionally biased region" description="Low complexity" evidence="2">
    <location>
        <begin position="1185"/>
        <end position="1202"/>
    </location>
</feature>
<reference evidence="5" key="2">
    <citation type="submission" date="2020-10" db="UniProtKB">
        <authorList>
            <consortium name="WormBaseParasite"/>
        </authorList>
    </citation>
    <scope>IDENTIFICATION</scope>
</reference>
<evidence type="ECO:0000313" key="4">
    <source>
        <dbReference type="Proteomes" id="UP000492821"/>
    </source>
</evidence>
<dbReference type="Pfam" id="PF06918">
    <property type="entry name" value="DUF1280"/>
    <property type="match status" value="1"/>
</dbReference>
<feature type="region of interest" description="Disordered" evidence="2">
    <location>
        <begin position="295"/>
        <end position="360"/>
    </location>
</feature>
<feature type="compositionally biased region" description="Basic and acidic residues" evidence="2">
    <location>
        <begin position="1159"/>
        <end position="1169"/>
    </location>
</feature>
<dbReference type="InterPro" id="IPR009689">
    <property type="entry name" value="DUF1280"/>
</dbReference>
<sequence>MAAPTEPLTSWNPFHGLIKYLSTFRVSNNHATEPGHEEKCHNKIDCESLQCLPSISRNTFDQVYITDNDEMYQWASKDTYMFSLFKFLQKFKCLQFFLDGMVTINPCWLSVLKLDEVLNKNEPIEITDTLILHCASIETYSKVIPLIRGPYNRLILHGHTTWDQIKQLYHPGVKQFRINATFEMTPNQHDEFIKFVKNHCRGRDNKTRYQLCAFYCTIFPSILAVIVYLILSYLTNIDEPGVDRSGPLSMLVFAAFVMSASKSDHPSEQVVTVGGISSKMSVVRSGKNKVRDVMKRMRDSKAAKAAEASVDPGPPKKRPTTVEREEVLDNEELRDATTNAEEEPSNYPQKGGFAKHKKRQAMLSKVATMRSFIGTAPDTSSQMSDARIHDTSTSMAVPELPESSNEHNASEAVPELPKSSYGRNASELPFIPACKSNSYPQMATEFVQSKIKTLHDTIVALGNQLKAQQQPSEGHSATGSARKAFEDLGPRQRQRVNKRFDAELTAFCERYLIDDKTEYLNQFLRKADSQQLSAIQTLQLQTELRFSGNTMDKLRRILRLSGCNVLASKRAVKKLTADLPLKLSKKTVKNCTLVMVDNIKQCLETFLNALLDQGIPVKEEVPLCAVSDKGGSSTKIAVLIGPSKSRNSPRSTFLIAMYDGEENRECLEAAFHQFKTELCGSDTTITLKDGITRQLVVSQTGDLKLLKILYGHRAATRGSTCFFCLAPYESTISATIDRGAGIRRKLEKNEAVMQDYEPVLPIPYNMVFLPTLHLIMGITSIIIDASIAAVWKCERRVKKLPEVPLEEISTKPERKKYADLEEALTDIAKNVEAWNNIKQQLHSTEEGQQEGNGSDDVFVCEASNCIGRILGINLPSRIGKAANVLKSFKKAEFHTICAGLSVKQATNGLKWKKWNPKEASISSIVDAIIDEVTNCEKAMSTLENQQDRLESQIRERIDNIRRLSAWVNTLFKAFEKVGAYQSAWFQAFTGGHVRKLLVKAPSIRQHLKAEDGTSLCNYPEINAGITALELLGKIQDYTVADVLDPDQIARMKVCIERFKDHLKTHFGDIAPGHKLHILLNHMAEFADEHDTIGFFSEQSIESCHADVNAMSRRFCYHDFGQQASAIMREFFNRCYCYRLLMAKKKRQRFQQLSQKRWAKRESRKKENKENTGAAKPTSEHDQCADPKPSVSPRKSSSDDSGF</sequence>
<keyword evidence="1" id="KW-0175">Coiled coil</keyword>
<feature type="region of interest" description="Disordered" evidence="2">
    <location>
        <begin position="397"/>
        <end position="420"/>
    </location>
</feature>
<keyword evidence="3" id="KW-1133">Transmembrane helix</keyword>
<evidence type="ECO:0000256" key="2">
    <source>
        <dbReference type="SAM" id="MobiDB-lite"/>
    </source>
</evidence>
<organism evidence="4 5">
    <name type="scientific">Panagrellus redivivus</name>
    <name type="common">Microworm</name>
    <dbReference type="NCBI Taxonomy" id="6233"/>
    <lineage>
        <taxon>Eukaryota</taxon>
        <taxon>Metazoa</taxon>
        <taxon>Ecdysozoa</taxon>
        <taxon>Nematoda</taxon>
        <taxon>Chromadorea</taxon>
        <taxon>Rhabditida</taxon>
        <taxon>Tylenchina</taxon>
        <taxon>Panagrolaimomorpha</taxon>
        <taxon>Panagrolaimoidea</taxon>
        <taxon>Panagrolaimidae</taxon>
        <taxon>Panagrellus</taxon>
    </lineage>
</organism>
<keyword evidence="3" id="KW-0472">Membrane</keyword>
<feature type="compositionally biased region" description="Basic and acidic residues" evidence="2">
    <location>
        <begin position="320"/>
        <end position="335"/>
    </location>
</feature>